<evidence type="ECO:0000256" key="4">
    <source>
        <dbReference type="ARBA" id="ARBA00004496"/>
    </source>
</evidence>
<dbReference type="RefSeq" id="WP_106742096.1">
    <property type="nucleotide sequence ID" value="NZ_PXYY01000055.1"/>
</dbReference>
<feature type="binding site" evidence="19">
    <location>
        <position position="130"/>
    </location>
    <ligand>
        <name>Mg(2+)</name>
        <dbReference type="ChEBI" id="CHEBI:18420"/>
    </ligand>
</feature>
<evidence type="ECO:0000256" key="9">
    <source>
        <dbReference type="ARBA" id="ARBA00022801"/>
    </source>
</evidence>
<keyword evidence="11 19" id="KW-0460">Magnesium</keyword>
<reference evidence="20 21" key="1">
    <citation type="submission" date="2018-03" db="EMBL/GenBank/DDBJ databases">
        <title>Neisseria weixii sp. nov., isolated from the intestinal contents of Tibetan Plateau pika (Ochotona curzoniae) in Yushu, Qinghai Province, China.</title>
        <authorList>
            <person name="Gui Z."/>
        </authorList>
    </citation>
    <scope>NUCLEOTIDE SEQUENCE [LARGE SCALE GENOMIC DNA]</scope>
    <source>
        <strain evidence="20 21">ATCC 51483</strain>
    </source>
</reference>
<feature type="binding site" evidence="19">
    <location>
        <position position="95"/>
    </location>
    <ligand>
        <name>Zn(2+)</name>
        <dbReference type="ChEBI" id="CHEBI:29105"/>
    </ligand>
</feature>
<dbReference type="InterPro" id="IPR006543">
    <property type="entry name" value="Histidinol-phos"/>
</dbReference>
<evidence type="ECO:0000256" key="3">
    <source>
        <dbReference type="ARBA" id="ARBA00001947"/>
    </source>
</evidence>
<dbReference type="PANTHER" id="PTHR42891">
    <property type="entry name" value="D-GLYCERO-BETA-D-MANNO-HEPTOSE-1,7-BISPHOSPHATE 7-PHOSPHATASE"/>
    <property type="match status" value="1"/>
</dbReference>
<keyword evidence="8 19" id="KW-0479">Metal-binding</keyword>
<feature type="active site" description="Proton donor" evidence="17">
    <location>
        <position position="13"/>
    </location>
</feature>
<evidence type="ECO:0000256" key="11">
    <source>
        <dbReference type="ARBA" id="ARBA00022842"/>
    </source>
</evidence>
<dbReference type="GO" id="GO:0034200">
    <property type="term" value="F:D-glycero-beta-D-manno-heptose 1,7-bisphosphate 7-phosphatase activity"/>
    <property type="evidence" value="ECO:0007669"/>
    <property type="project" value="UniProtKB-EC"/>
</dbReference>
<feature type="site" description="Stabilizes the phosphoryl group" evidence="18">
    <location>
        <position position="54"/>
    </location>
</feature>
<dbReference type="Proteomes" id="UP000241868">
    <property type="component" value="Unassembled WGS sequence"/>
</dbReference>
<evidence type="ECO:0000313" key="21">
    <source>
        <dbReference type="Proteomes" id="UP000241868"/>
    </source>
</evidence>
<dbReference type="GO" id="GO:0005737">
    <property type="term" value="C:cytoplasm"/>
    <property type="evidence" value="ECO:0007669"/>
    <property type="project" value="UniProtKB-SubCell"/>
</dbReference>
<evidence type="ECO:0000256" key="8">
    <source>
        <dbReference type="ARBA" id="ARBA00022723"/>
    </source>
</evidence>
<evidence type="ECO:0000256" key="17">
    <source>
        <dbReference type="PIRSR" id="PIRSR004682-1"/>
    </source>
</evidence>
<evidence type="ECO:0000256" key="7">
    <source>
        <dbReference type="ARBA" id="ARBA00022490"/>
    </source>
</evidence>
<dbReference type="FunFam" id="3.40.50.1000:FF:000168">
    <property type="entry name" value="D,D-heptose 1,7-bisphosphate phosphatase"/>
    <property type="match status" value="1"/>
</dbReference>
<dbReference type="Gene3D" id="3.40.50.1000">
    <property type="entry name" value="HAD superfamily/HAD-like"/>
    <property type="match status" value="1"/>
</dbReference>
<comment type="cofactor">
    <cofactor evidence="2 19">
        <name>Mg(2+)</name>
        <dbReference type="ChEBI" id="CHEBI:18420"/>
    </cofactor>
</comment>
<dbReference type="InterPro" id="IPR004446">
    <property type="entry name" value="Heptose_bisP_phosphatase"/>
</dbReference>
<comment type="similarity">
    <text evidence="15 16">Belongs to the gmhB family.</text>
</comment>
<name>A0A2P7TZ68_9NEIS</name>
<feature type="binding site" evidence="19">
    <location>
        <position position="11"/>
    </location>
    <ligand>
        <name>Mg(2+)</name>
        <dbReference type="ChEBI" id="CHEBI:18420"/>
    </ligand>
</feature>
<evidence type="ECO:0000256" key="10">
    <source>
        <dbReference type="ARBA" id="ARBA00022833"/>
    </source>
</evidence>
<organism evidence="20 21">
    <name type="scientific">Neisseria iguanae</name>
    <dbReference type="NCBI Taxonomy" id="90242"/>
    <lineage>
        <taxon>Bacteria</taxon>
        <taxon>Pseudomonadati</taxon>
        <taxon>Pseudomonadota</taxon>
        <taxon>Betaproteobacteria</taxon>
        <taxon>Neisseriales</taxon>
        <taxon>Neisseriaceae</taxon>
        <taxon>Neisseria</taxon>
    </lineage>
</organism>
<feature type="binding site" evidence="19">
    <location>
        <position position="93"/>
    </location>
    <ligand>
        <name>Zn(2+)</name>
        <dbReference type="ChEBI" id="CHEBI:29105"/>
    </ligand>
</feature>
<feature type="site" description="Contributes to substrate recognition" evidence="18">
    <location>
        <position position="104"/>
    </location>
</feature>
<gene>
    <name evidence="20" type="ORF">C7N83_08825</name>
</gene>
<dbReference type="EC" id="3.1.3.-" evidence="16"/>
<evidence type="ECO:0000256" key="19">
    <source>
        <dbReference type="PIRSR" id="PIRSR004682-4"/>
    </source>
</evidence>
<dbReference type="PIRSF" id="PIRSF004682">
    <property type="entry name" value="GmhB"/>
    <property type="match status" value="1"/>
</dbReference>
<evidence type="ECO:0000256" key="6">
    <source>
        <dbReference type="ARBA" id="ARBA00011245"/>
    </source>
</evidence>
<dbReference type="GO" id="GO:0005975">
    <property type="term" value="P:carbohydrate metabolic process"/>
    <property type="evidence" value="ECO:0007669"/>
    <property type="project" value="InterPro"/>
</dbReference>
<accession>A0A2P7TZ68</accession>
<dbReference type="CDD" id="cd07503">
    <property type="entry name" value="HAD_HisB-N"/>
    <property type="match status" value="1"/>
</dbReference>
<dbReference type="InterPro" id="IPR006549">
    <property type="entry name" value="HAD-SF_hydro_IIIA"/>
</dbReference>
<dbReference type="OrthoDB" id="9781367at2"/>
<comment type="caution">
    <text evidence="20">The sequence shown here is derived from an EMBL/GenBank/DDBJ whole genome shotgun (WGS) entry which is preliminary data.</text>
</comment>
<keyword evidence="9 16" id="KW-0378">Hydrolase</keyword>
<dbReference type="NCBIfam" id="TIGR01662">
    <property type="entry name" value="HAD-SF-IIIA"/>
    <property type="match status" value="1"/>
</dbReference>
<feature type="binding site" evidence="19">
    <location>
        <position position="101"/>
    </location>
    <ligand>
        <name>Zn(2+)</name>
        <dbReference type="ChEBI" id="CHEBI:29105"/>
    </ligand>
</feature>
<comment type="subunit">
    <text evidence="6">Monomer.</text>
</comment>
<feature type="active site" description="Nucleophile" evidence="17">
    <location>
        <position position="11"/>
    </location>
</feature>
<evidence type="ECO:0000313" key="20">
    <source>
        <dbReference type="EMBL" id="PSJ80019.1"/>
    </source>
</evidence>
<evidence type="ECO:0000256" key="1">
    <source>
        <dbReference type="ARBA" id="ARBA00001226"/>
    </source>
</evidence>
<evidence type="ECO:0000256" key="14">
    <source>
        <dbReference type="ARBA" id="ARBA00060705"/>
    </source>
</evidence>
<dbReference type="NCBIfam" id="NF006506">
    <property type="entry name" value="PRK08942.1"/>
    <property type="match status" value="1"/>
</dbReference>
<protein>
    <recommendedName>
        <fullName evidence="16">D,D-heptose 1,7-bisphosphate phosphatase</fullName>
        <ecNumber evidence="16">3.1.3.-</ecNumber>
    </recommendedName>
</protein>
<keyword evidence="21" id="KW-1185">Reference proteome</keyword>
<evidence type="ECO:0000256" key="5">
    <source>
        <dbReference type="ARBA" id="ARBA00004708"/>
    </source>
</evidence>
<comment type="subcellular location">
    <subcellularLocation>
        <location evidence="4 16">Cytoplasm</location>
    </subcellularLocation>
</comment>
<evidence type="ECO:0000256" key="13">
    <source>
        <dbReference type="ARBA" id="ARBA00057015"/>
    </source>
</evidence>
<comment type="cofactor">
    <cofactor evidence="3 19">
        <name>Zn(2+)</name>
        <dbReference type="ChEBI" id="CHEBI:29105"/>
    </cofactor>
</comment>
<dbReference type="NCBIfam" id="TIGR01656">
    <property type="entry name" value="Histidinol-ppas"/>
    <property type="match status" value="1"/>
</dbReference>
<proteinExistence type="inferred from homology"/>
<dbReference type="PANTHER" id="PTHR42891:SF1">
    <property type="entry name" value="D-GLYCERO-BETA-D-MANNO-HEPTOSE-1,7-BISPHOSPHATE 7-PHOSPHATASE"/>
    <property type="match status" value="1"/>
</dbReference>
<feature type="site" description="Stabilizes the phosphoryl group" evidence="18">
    <location>
        <position position="105"/>
    </location>
</feature>
<dbReference type="GO" id="GO:0046872">
    <property type="term" value="F:metal ion binding"/>
    <property type="evidence" value="ECO:0007669"/>
    <property type="project" value="UniProtKB-KW"/>
</dbReference>
<keyword evidence="10 19" id="KW-0862">Zinc</keyword>
<sequence>MPTNNKLIILDRDGVINQDRDDFVKSVDEWIPIDGSMDAIAFLTEAGYTVTVATNQSGIGRKYFTLQDLTEMHAKMHRLAVQAGGVIDGIWFCPHLAEDNCNCRKPKPGMIRDILDRFQAQAADTWLVGDSLRDLQAIDAVGGKPALVLTGKGKKTLQEQEELPENTQIFDNLLAFAQYITQEKLKQDQA</sequence>
<dbReference type="SUPFAM" id="SSF56784">
    <property type="entry name" value="HAD-like"/>
    <property type="match status" value="1"/>
</dbReference>
<feature type="binding site" evidence="19">
    <location>
        <position position="103"/>
    </location>
    <ligand>
        <name>Zn(2+)</name>
        <dbReference type="ChEBI" id="CHEBI:29105"/>
    </ligand>
</feature>
<comment type="pathway">
    <text evidence="5">Nucleotide-sugar biosynthesis; ADP-L-glycero-beta-D-manno-heptose biosynthesis; ADP-L-glycero-beta-D-manno-heptose from D-glycero-beta-D-manno-heptose 7-phosphate: step 2/4.</text>
</comment>
<feature type="binding site" evidence="19">
    <location>
        <position position="13"/>
    </location>
    <ligand>
        <name>Mg(2+)</name>
        <dbReference type="ChEBI" id="CHEBI:18420"/>
    </ligand>
</feature>
<keyword evidence="7 16" id="KW-0963">Cytoplasm</keyword>
<evidence type="ECO:0000256" key="18">
    <source>
        <dbReference type="PIRSR" id="PIRSR004682-3"/>
    </source>
</evidence>
<evidence type="ECO:0000256" key="12">
    <source>
        <dbReference type="ARBA" id="ARBA00023277"/>
    </source>
</evidence>
<evidence type="ECO:0000256" key="15">
    <source>
        <dbReference type="ARBA" id="ARBA00061616"/>
    </source>
</evidence>
<comment type="catalytic activity">
    <reaction evidence="1">
        <text>D-glycero-beta-D-manno-heptose 1,7-bisphosphate + H2O = D-glycero-beta-D-manno-heptose 1-phosphate + phosphate</text>
        <dbReference type="Rhea" id="RHEA:28518"/>
        <dbReference type="ChEBI" id="CHEBI:15377"/>
        <dbReference type="ChEBI" id="CHEBI:43474"/>
        <dbReference type="ChEBI" id="CHEBI:60208"/>
        <dbReference type="ChEBI" id="CHEBI:61593"/>
        <dbReference type="EC" id="3.1.3.82"/>
    </reaction>
</comment>
<evidence type="ECO:0000256" key="16">
    <source>
        <dbReference type="PIRNR" id="PIRNR004682"/>
    </source>
</evidence>
<dbReference type="Pfam" id="PF13242">
    <property type="entry name" value="Hydrolase_like"/>
    <property type="match status" value="1"/>
</dbReference>
<evidence type="ECO:0000256" key="2">
    <source>
        <dbReference type="ARBA" id="ARBA00001946"/>
    </source>
</evidence>
<comment type="pathway">
    <text evidence="14">Bacterial outer membrane biogenesis; LOS core biosynthesis.</text>
</comment>
<dbReference type="AlphaFoldDB" id="A0A2P7TZ68"/>
<dbReference type="InterPro" id="IPR023214">
    <property type="entry name" value="HAD_sf"/>
</dbReference>
<comment type="function">
    <text evidence="13">Converts the D-glycero-beta-D-manno-heptose 1,7-bisphosphate intermediate into D-glycero-beta-D-manno-heptose 1-phosphate by removing the phosphate group at the C-7 position.</text>
</comment>
<dbReference type="InterPro" id="IPR036412">
    <property type="entry name" value="HAD-like_sf"/>
</dbReference>
<dbReference type="EMBL" id="PXYY01000055">
    <property type="protein sequence ID" value="PSJ80019.1"/>
    <property type="molecule type" value="Genomic_DNA"/>
</dbReference>
<keyword evidence="12 16" id="KW-0119">Carbohydrate metabolism</keyword>